<dbReference type="Proteomes" id="UP000030401">
    <property type="component" value="Unassembled WGS sequence"/>
</dbReference>
<protein>
    <submittedName>
        <fullName evidence="2">Uncharacterized protein</fullName>
    </submittedName>
</protein>
<keyword evidence="1" id="KW-0812">Transmembrane</keyword>
<comment type="caution">
    <text evidence="2">The sequence shown here is derived from an EMBL/GenBank/DDBJ whole genome shotgun (WGS) entry which is preliminary data.</text>
</comment>
<evidence type="ECO:0000313" key="3">
    <source>
        <dbReference type="Proteomes" id="UP000030401"/>
    </source>
</evidence>
<gene>
    <name evidence="2" type="ORF">N784_08730</name>
</gene>
<evidence type="ECO:0000313" key="2">
    <source>
        <dbReference type="EMBL" id="KGX85584.1"/>
    </source>
</evidence>
<keyword evidence="3" id="KW-1185">Reference proteome</keyword>
<reference evidence="2 3" key="1">
    <citation type="submission" date="2013-08" db="EMBL/GenBank/DDBJ databases">
        <authorList>
            <person name="Huang J."/>
            <person name="Wang G."/>
        </authorList>
    </citation>
    <scope>NUCLEOTIDE SEQUENCE [LARGE SCALE GENOMIC DNA]</scope>
    <source>
        <strain evidence="2 3">JSM 072002</strain>
    </source>
</reference>
<keyword evidence="1" id="KW-0472">Membrane</keyword>
<name>A0A0A5G0M9_9BACI</name>
<sequence length="72" mass="8652">MGLFVPIVSVAIFIIVIGSVKWKDHWKTKPHAKVQKWEGETEEQIRKRKRKGEPFIEFQKRYHQAGPFQYNR</sequence>
<organism evidence="2 3">
    <name type="scientific">Pontibacillus litoralis JSM 072002</name>
    <dbReference type="NCBI Taxonomy" id="1385512"/>
    <lineage>
        <taxon>Bacteria</taxon>
        <taxon>Bacillati</taxon>
        <taxon>Bacillota</taxon>
        <taxon>Bacilli</taxon>
        <taxon>Bacillales</taxon>
        <taxon>Bacillaceae</taxon>
        <taxon>Pontibacillus</taxon>
    </lineage>
</organism>
<accession>A0A0A5G0M9</accession>
<keyword evidence="1" id="KW-1133">Transmembrane helix</keyword>
<dbReference type="EMBL" id="AVPG01000021">
    <property type="protein sequence ID" value="KGX85584.1"/>
    <property type="molecule type" value="Genomic_DNA"/>
</dbReference>
<feature type="transmembrane region" description="Helical" evidence="1">
    <location>
        <begin position="6"/>
        <end position="22"/>
    </location>
</feature>
<dbReference type="AlphaFoldDB" id="A0A0A5G0M9"/>
<dbReference type="RefSeq" id="WP_036835333.1">
    <property type="nucleotide sequence ID" value="NZ_AVPG01000021.1"/>
</dbReference>
<proteinExistence type="predicted"/>
<evidence type="ECO:0000256" key="1">
    <source>
        <dbReference type="SAM" id="Phobius"/>
    </source>
</evidence>